<evidence type="ECO:0000256" key="2">
    <source>
        <dbReference type="ARBA" id="ARBA00022801"/>
    </source>
</evidence>
<dbReference type="PROSITE" id="PS51193">
    <property type="entry name" value="HELICASE_ATP_BIND_2"/>
    <property type="match status" value="1"/>
</dbReference>
<dbReference type="GO" id="GO:0005524">
    <property type="term" value="F:ATP binding"/>
    <property type="evidence" value="ECO:0007669"/>
    <property type="project" value="UniProtKB-KW"/>
</dbReference>
<dbReference type="AlphaFoldDB" id="A0AAW1WIN9"/>
<dbReference type="InterPro" id="IPR027417">
    <property type="entry name" value="P-loop_NTPase"/>
</dbReference>
<evidence type="ECO:0000313" key="5">
    <source>
        <dbReference type="EMBL" id="KAK9924018.1"/>
    </source>
</evidence>
<reference evidence="5 6" key="1">
    <citation type="journal article" date="2023" name="G3 (Bethesda)">
        <title>A chromosome-length genome assembly and annotation of blackberry (Rubus argutus, cv. 'Hillquist').</title>
        <authorList>
            <person name="Bruna T."/>
            <person name="Aryal R."/>
            <person name="Dudchenko O."/>
            <person name="Sargent D.J."/>
            <person name="Mead D."/>
            <person name="Buti M."/>
            <person name="Cavallini A."/>
            <person name="Hytonen T."/>
            <person name="Andres J."/>
            <person name="Pham M."/>
            <person name="Weisz D."/>
            <person name="Mascagni F."/>
            <person name="Usai G."/>
            <person name="Natali L."/>
            <person name="Bassil N."/>
            <person name="Fernandez G.E."/>
            <person name="Lomsadze A."/>
            <person name="Armour M."/>
            <person name="Olukolu B."/>
            <person name="Poorten T."/>
            <person name="Britton C."/>
            <person name="Davik J."/>
            <person name="Ashrafi H."/>
            <person name="Aiden E.L."/>
            <person name="Borodovsky M."/>
            <person name="Worthington M."/>
        </authorList>
    </citation>
    <scope>NUCLEOTIDE SEQUENCE [LARGE SCALE GENOMIC DNA]</scope>
    <source>
        <strain evidence="5">PI 553951</strain>
    </source>
</reference>
<keyword evidence="3" id="KW-0067">ATP-binding</keyword>
<dbReference type="EMBL" id="JBEDUW010000006">
    <property type="protein sequence ID" value="KAK9924018.1"/>
    <property type="molecule type" value="Genomic_DNA"/>
</dbReference>
<evidence type="ECO:0000256" key="3">
    <source>
        <dbReference type="ARBA" id="ARBA00022840"/>
    </source>
</evidence>
<dbReference type="Gene3D" id="3.40.50.300">
    <property type="entry name" value="P-loop containing nucleotide triphosphate hydrolases"/>
    <property type="match status" value="1"/>
</dbReference>
<keyword evidence="6" id="KW-1185">Reference proteome</keyword>
<sequence length="356" mass="39946">MKFQMEDVTVYVPYEGIYQEQYAYMVELKRALDAKGHCHLEMPTGTGKTIALLSLITGYILSKPQNQNSVKKLIYCTRTVHEMEKTLAELKLLHKSIDTKLSSIWGANRSSLSVSSRKNLCINHNILAASQKLTSSWISENPNVPTCECLEQFEKGTVDLPSSGVYSLQDLRAVGKAIGWCPFFLARQMVEAANVVVCTYQYLLDPKLAGIISKNLHKESIVVFDEAHSIDNACIEALSSRLETTKNSNVEKELLVGFVNLISIRAGIYQKTRKFCYDRLHSLMMTLEIIDTDEFLPIQTICNFATLMGIYSGRGGFSIIFEPTFDERSMQHDIPADPSLHLSCHDASLAIKPVFD</sequence>
<organism evidence="5 6">
    <name type="scientific">Rubus argutus</name>
    <name type="common">Southern blackberry</name>
    <dbReference type="NCBI Taxonomy" id="59490"/>
    <lineage>
        <taxon>Eukaryota</taxon>
        <taxon>Viridiplantae</taxon>
        <taxon>Streptophyta</taxon>
        <taxon>Embryophyta</taxon>
        <taxon>Tracheophyta</taxon>
        <taxon>Spermatophyta</taxon>
        <taxon>Magnoliopsida</taxon>
        <taxon>eudicotyledons</taxon>
        <taxon>Gunneridae</taxon>
        <taxon>Pentapetalae</taxon>
        <taxon>rosids</taxon>
        <taxon>fabids</taxon>
        <taxon>Rosales</taxon>
        <taxon>Rosaceae</taxon>
        <taxon>Rosoideae</taxon>
        <taxon>Rosoideae incertae sedis</taxon>
        <taxon>Rubus</taxon>
    </lineage>
</organism>
<dbReference type="SUPFAM" id="SSF52540">
    <property type="entry name" value="P-loop containing nucleoside triphosphate hydrolases"/>
    <property type="match status" value="1"/>
</dbReference>
<dbReference type="Pfam" id="PF06733">
    <property type="entry name" value="DEAD_2"/>
    <property type="match status" value="1"/>
</dbReference>
<proteinExistence type="predicted"/>
<accession>A0AAW1WIN9</accession>
<name>A0AAW1WIN9_RUBAR</name>
<evidence type="ECO:0000259" key="4">
    <source>
        <dbReference type="PROSITE" id="PS51193"/>
    </source>
</evidence>
<dbReference type="Proteomes" id="UP001457282">
    <property type="component" value="Unassembled WGS sequence"/>
</dbReference>
<dbReference type="InterPro" id="IPR010614">
    <property type="entry name" value="RAD3-like_helicase_DEAD"/>
</dbReference>
<feature type="domain" description="Helicase ATP-binding" evidence="4">
    <location>
        <begin position="7"/>
        <end position="276"/>
    </location>
</feature>
<keyword evidence="2" id="KW-0378">Hydrolase</keyword>
<evidence type="ECO:0000313" key="6">
    <source>
        <dbReference type="Proteomes" id="UP001457282"/>
    </source>
</evidence>
<dbReference type="GO" id="GO:0045951">
    <property type="term" value="P:positive regulation of mitotic recombination"/>
    <property type="evidence" value="ECO:0007669"/>
    <property type="project" value="TreeGrafter"/>
</dbReference>
<gene>
    <name evidence="5" type="ORF">M0R45_032408</name>
</gene>
<evidence type="ECO:0000256" key="1">
    <source>
        <dbReference type="ARBA" id="ARBA00022741"/>
    </source>
</evidence>
<dbReference type="GO" id="GO:0016818">
    <property type="term" value="F:hydrolase activity, acting on acid anhydrides, in phosphorus-containing anhydrides"/>
    <property type="evidence" value="ECO:0007669"/>
    <property type="project" value="InterPro"/>
</dbReference>
<keyword evidence="1" id="KW-0547">Nucleotide-binding</keyword>
<dbReference type="InterPro" id="IPR014013">
    <property type="entry name" value="Helic_SF1/SF2_ATP-bd_DinG/Rad3"/>
</dbReference>
<comment type="caution">
    <text evidence="5">The sequence shown here is derived from an EMBL/GenBank/DDBJ whole genome shotgun (WGS) entry which is preliminary data.</text>
</comment>
<dbReference type="PANTHER" id="PTHR11472">
    <property type="entry name" value="DNA REPAIR DEAD HELICASE RAD3/XP-D SUBFAMILY MEMBER"/>
    <property type="match status" value="1"/>
</dbReference>
<dbReference type="GO" id="GO:0005634">
    <property type="term" value="C:nucleus"/>
    <property type="evidence" value="ECO:0007669"/>
    <property type="project" value="TreeGrafter"/>
</dbReference>
<dbReference type="PANTHER" id="PTHR11472:SF1">
    <property type="entry name" value="GENERAL TRANSCRIPTION AND DNA REPAIR FACTOR IIH HELICASE SUBUNIT XPD"/>
    <property type="match status" value="1"/>
</dbReference>
<dbReference type="InterPro" id="IPR006554">
    <property type="entry name" value="Helicase-like_DEXD_c2"/>
</dbReference>
<dbReference type="GO" id="GO:0006366">
    <property type="term" value="P:transcription by RNA polymerase II"/>
    <property type="evidence" value="ECO:0007669"/>
    <property type="project" value="TreeGrafter"/>
</dbReference>
<dbReference type="SMART" id="SM00488">
    <property type="entry name" value="DEXDc2"/>
    <property type="match status" value="1"/>
</dbReference>
<protein>
    <recommendedName>
        <fullName evidence="4">Helicase ATP-binding domain-containing protein</fullName>
    </recommendedName>
</protein>
<dbReference type="GO" id="GO:0003678">
    <property type="term" value="F:DNA helicase activity"/>
    <property type="evidence" value="ECO:0007669"/>
    <property type="project" value="InterPro"/>
</dbReference>
<dbReference type="GO" id="GO:0003684">
    <property type="term" value="F:damaged DNA binding"/>
    <property type="evidence" value="ECO:0007669"/>
    <property type="project" value="TreeGrafter"/>
</dbReference>
<dbReference type="InterPro" id="IPR045028">
    <property type="entry name" value="DinG/Rad3-like"/>
</dbReference>